<dbReference type="STRING" id="1802407.A3I40_01885"/>
<dbReference type="EMBL" id="MGEP01000053">
    <property type="protein sequence ID" value="OGL86098.1"/>
    <property type="molecule type" value="Genomic_DNA"/>
</dbReference>
<feature type="transmembrane region" description="Helical" evidence="1">
    <location>
        <begin position="38"/>
        <end position="60"/>
    </location>
</feature>
<keyword evidence="1" id="KW-0812">Transmembrane</keyword>
<gene>
    <name evidence="3" type="ORF">A3I40_01885</name>
</gene>
<dbReference type="Pfam" id="PF18893">
    <property type="entry name" value="DUF5652"/>
    <property type="match status" value="1"/>
</dbReference>
<sequence>MMTPWAMPFAFYWFFPLLVWSLAWKGIALWHAARRGEVYWFVALFIVNTVGILEILYLYAFGGKEERNVSAGATPGAPPQ</sequence>
<dbReference type="AlphaFoldDB" id="A0A1F7V7R7"/>
<evidence type="ECO:0000313" key="3">
    <source>
        <dbReference type="EMBL" id="OGL86098.1"/>
    </source>
</evidence>
<reference evidence="3 4" key="1">
    <citation type="journal article" date="2016" name="Nat. Commun.">
        <title>Thousands of microbial genomes shed light on interconnected biogeochemical processes in an aquifer system.</title>
        <authorList>
            <person name="Anantharaman K."/>
            <person name="Brown C.T."/>
            <person name="Hug L.A."/>
            <person name="Sharon I."/>
            <person name="Castelle C.J."/>
            <person name="Probst A.J."/>
            <person name="Thomas B.C."/>
            <person name="Singh A."/>
            <person name="Wilkins M.J."/>
            <person name="Karaoz U."/>
            <person name="Brodie E.L."/>
            <person name="Williams K.H."/>
            <person name="Hubbard S.S."/>
            <person name="Banfield J.F."/>
        </authorList>
    </citation>
    <scope>NUCLEOTIDE SEQUENCE [LARGE SCALE GENOMIC DNA]</scope>
</reference>
<dbReference type="InterPro" id="IPR043712">
    <property type="entry name" value="DUF5652"/>
</dbReference>
<accession>A0A1F7V7R7</accession>
<feature type="domain" description="DUF5652" evidence="2">
    <location>
        <begin position="9"/>
        <end position="67"/>
    </location>
</feature>
<protein>
    <recommendedName>
        <fullName evidence="2">DUF5652 domain-containing protein</fullName>
    </recommendedName>
</protein>
<comment type="caution">
    <text evidence="3">The sequence shown here is derived from an EMBL/GenBank/DDBJ whole genome shotgun (WGS) entry which is preliminary data.</text>
</comment>
<keyword evidence="1" id="KW-0472">Membrane</keyword>
<evidence type="ECO:0000256" key="1">
    <source>
        <dbReference type="SAM" id="Phobius"/>
    </source>
</evidence>
<evidence type="ECO:0000313" key="4">
    <source>
        <dbReference type="Proteomes" id="UP000178723"/>
    </source>
</evidence>
<organism evidence="3 4">
    <name type="scientific">Candidatus Uhrbacteria bacterium RIFCSPLOWO2_02_FULL_48_12</name>
    <dbReference type="NCBI Taxonomy" id="1802407"/>
    <lineage>
        <taxon>Bacteria</taxon>
        <taxon>Candidatus Uhriibacteriota</taxon>
    </lineage>
</organism>
<dbReference type="Proteomes" id="UP000178723">
    <property type="component" value="Unassembled WGS sequence"/>
</dbReference>
<evidence type="ECO:0000259" key="2">
    <source>
        <dbReference type="Pfam" id="PF18893"/>
    </source>
</evidence>
<proteinExistence type="predicted"/>
<keyword evidence="1" id="KW-1133">Transmembrane helix</keyword>
<name>A0A1F7V7R7_9BACT</name>